<keyword evidence="2 5" id="KW-0547">Nucleotide-binding</keyword>
<dbReference type="SMART" id="SM00275">
    <property type="entry name" value="G_alpha"/>
    <property type="match status" value="1"/>
</dbReference>
<feature type="region of interest" description="Disordered" evidence="7">
    <location>
        <begin position="221"/>
        <end position="243"/>
    </location>
</feature>
<name>A0A553HRU7_9PEZI</name>
<dbReference type="PRINTS" id="PR00318">
    <property type="entry name" value="GPROTEINA"/>
</dbReference>
<dbReference type="PROSITE" id="PS51882">
    <property type="entry name" value="G_ALPHA"/>
    <property type="match status" value="1"/>
</dbReference>
<dbReference type="GO" id="GO:0003924">
    <property type="term" value="F:GTPase activity"/>
    <property type="evidence" value="ECO:0007669"/>
    <property type="project" value="InterPro"/>
</dbReference>
<dbReference type="Gene3D" id="1.10.400.10">
    <property type="entry name" value="GI Alpha 1, domain 2-like"/>
    <property type="match status" value="1"/>
</dbReference>
<dbReference type="SUPFAM" id="SSF47895">
    <property type="entry name" value="Transducin (alpha subunit), insertion domain"/>
    <property type="match status" value="1"/>
</dbReference>
<evidence type="ECO:0000256" key="4">
    <source>
        <dbReference type="ARBA" id="ARBA00023224"/>
    </source>
</evidence>
<evidence type="ECO:0000256" key="3">
    <source>
        <dbReference type="ARBA" id="ARBA00023134"/>
    </source>
</evidence>
<evidence type="ECO:0000256" key="6">
    <source>
        <dbReference type="PIRSR" id="PIRSR601019-2"/>
    </source>
</evidence>
<accession>A0A553HRU7</accession>
<keyword evidence="3 5" id="KW-0342">GTP-binding</keyword>
<dbReference type="PANTHER" id="PTHR10218">
    <property type="entry name" value="GTP-BINDING PROTEIN ALPHA SUBUNIT"/>
    <property type="match status" value="1"/>
</dbReference>
<dbReference type="GO" id="GO:0001664">
    <property type="term" value="F:G protein-coupled receptor binding"/>
    <property type="evidence" value="ECO:0007669"/>
    <property type="project" value="TreeGrafter"/>
</dbReference>
<dbReference type="SUPFAM" id="SSF52540">
    <property type="entry name" value="P-loop containing nucleoside triphosphate hydrolases"/>
    <property type="match status" value="1"/>
</dbReference>
<feature type="binding site" evidence="6">
    <location>
        <position position="381"/>
    </location>
    <ligand>
        <name>Mg(2+)</name>
        <dbReference type="ChEBI" id="CHEBI:18420"/>
    </ligand>
</feature>
<evidence type="ECO:0000313" key="9">
    <source>
        <dbReference type="Proteomes" id="UP000319160"/>
    </source>
</evidence>
<evidence type="ECO:0000256" key="2">
    <source>
        <dbReference type="ARBA" id="ARBA00022741"/>
    </source>
</evidence>
<reference evidence="9" key="1">
    <citation type="submission" date="2019-06" db="EMBL/GenBank/DDBJ databases">
        <title>Draft genome sequence of the griseofulvin-producing fungus Xylaria cubensis strain G536.</title>
        <authorList>
            <person name="Mead M.E."/>
            <person name="Raja H.A."/>
            <person name="Steenwyk J.L."/>
            <person name="Knowles S.L."/>
            <person name="Oberlies N.H."/>
            <person name="Rokas A."/>
        </authorList>
    </citation>
    <scope>NUCLEOTIDE SEQUENCE [LARGE SCALE GENOMIC DNA]</scope>
    <source>
        <strain evidence="9">G536</strain>
    </source>
</reference>
<dbReference type="GO" id="GO:0005525">
    <property type="term" value="F:GTP binding"/>
    <property type="evidence" value="ECO:0007669"/>
    <property type="project" value="UniProtKB-KW"/>
</dbReference>
<dbReference type="GO" id="GO:0031683">
    <property type="term" value="F:G-protein beta/gamma-subunit complex binding"/>
    <property type="evidence" value="ECO:0007669"/>
    <property type="project" value="InterPro"/>
</dbReference>
<dbReference type="Gene3D" id="3.40.50.300">
    <property type="entry name" value="P-loop containing nucleotide triphosphate hydrolases"/>
    <property type="match status" value="1"/>
</dbReference>
<keyword evidence="4" id="KW-0807">Transducer</keyword>
<dbReference type="GO" id="GO:0005834">
    <property type="term" value="C:heterotrimeric G-protein complex"/>
    <property type="evidence" value="ECO:0007669"/>
    <property type="project" value="TreeGrafter"/>
</dbReference>
<evidence type="ECO:0000313" key="8">
    <source>
        <dbReference type="EMBL" id="TRX90666.1"/>
    </source>
</evidence>
<dbReference type="GO" id="GO:0007188">
    <property type="term" value="P:adenylate cyclase-modulating G protein-coupled receptor signaling pathway"/>
    <property type="evidence" value="ECO:0007669"/>
    <property type="project" value="TreeGrafter"/>
</dbReference>
<proteinExistence type="predicted"/>
<dbReference type="InterPro" id="IPR001019">
    <property type="entry name" value="Gprotein_alpha_su"/>
</dbReference>
<dbReference type="STRING" id="2512241.A0A553HRU7"/>
<dbReference type="GO" id="GO:0005737">
    <property type="term" value="C:cytoplasm"/>
    <property type="evidence" value="ECO:0007669"/>
    <property type="project" value="TreeGrafter"/>
</dbReference>
<dbReference type="OrthoDB" id="5817230at2759"/>
<feature type="region of interest" description="Disordered" evidence="7">
    <location>
        <begin position="299"/>
        <end position="357"/>
    </location>
</feature>
<gene>
    <name evidence="8" type="ORF">FHL15_008441</name>
</gene>
<dbReference type="FunFam" id="3.40.50.300:FF:000720">
    <property type="entry name" value="Guanine nucleotide-binding protein G(k) subunit alpha"/>
    <property type="match status" value="1"/>
</dbReference>
<keyword evidence="1 6" id="KW-0479">Metal-binding</keyword>
<dbReference type="PANTHER" id="PTHR10218:SF302">
    <property type="entry name" value="GUANINE NUCLEOTIDE-BINDING PROTEIN ALPHA-5 SUBUNIT"/>
    <property type="match status" value="1"/>
</dbReference>
<dbReference type="AlphaFoldDB" id="A0A553HRU7"/>
<dbReference type="Pfam" id="PF00503">
    <property type="entry name" value="G-alpha"/>
    <property type="match status" value="1"/>
</dbReference>
<evidence type="ECO:0000256" key="5">
    <source>
        <dbReference type="PIRSR" id="PIRSR601019-1"/>
    </source>
</evidence>
<organism evidence="8 9">
    <name type="scientific">Xylaria flabelliformis</name>
    <dbReference type="NCBI Taxonomy" id="2512241"/>
    <lineage>
        <taxon>Eukaryota</taxon>
        <taxon>Fungi</taxon>
        <taxon>Dikarya</taxon>
        <taxon>Ascomycota</taxon>
        <taxon>Pezizomycotina</taxon>
        <taxon>Sordariomycetes</taxon>
        <taxon>Xylariomycetidae</taxon>
        <taxon>Xylariales</taxon>
        <taxon>Xylariaceae</taxon>
        <taxon>Xylaria</taxon>
    </lineage>
</organism>
<keyword evidence="9" id="KW-1185">Reference proteome</keyword>
<feature type="compositionally biased region" description="Basic and acidic residues" evidence="7">
    <location>
        <begin position="318"/>
        <end position="332"/>
    </location>
</feature>
<dbReference type="GO" id="GO:0046872">
    <property type="term" value="F:metal ion binding"/>
    <property type="evidence" value="ECO:0007669"/>
    <property type="project" value="UniProtKB-KW"/>
</dbReference>
<feature type="binding site" evidence="5">
    <location>
        <begin position="519"/>
        <end position="525"/>
    </location>
    <ligand>
        <name>GTP</name>
        <dbReference type="ChEBI" id="CHEBI:37565"/>
    </ligand>
</feature>
<evidence type="ECO:0000256" key="7">
    <source>
        <dbReference type="SAM" id="MobiDB-lite"/>
    </source>
</evidence>
<evidence type="ECO:0000256" key="1">
    <source>
        <dbReference type="ARBA" id="ARBA00022723"/>
    </source>
</evidence>
<comment type="caution">
    <text evidence="8">The sequence shown here is derived from an EMBL/GenBank/DDBJ whole genome shotgun (WGS) entry which is preliminary data.</text>
</comment>
<sequence>MDPTTILQIVDTVMSLGDIVIKCITRLSALKAQFHDAPIIVTSMIGQLHMIKIAQDQLSPLTSPKFNHDPRYRQLAGQIGNALDSFGPILLALSQQLDRYEGVVGSDEMTAKSRMGYLHGEREMTNLSILLDRQVNALNLLLQAIQCQAWSQQSDMMTQEESQSVLRLAQDCSSSLVGLEDVASFISENTAAISTEFEFDHILRGTLLYQAAERSNLRQAIRGKKMTDHDKTSESSPVQKPATFGLKHAFQSMRLCRPITPFGTSGTQRGIRVDIRRDFVVEPSADHVVIEGESAWEDSSYSNSRDMDKINSGTETSRQAEPRNGIDSDTARPHSGLGTWRNPFQRRTSNARETKPYQQEVFFQPRMIRVLLLGASGGGKTTLLNALRLCNEAERVKRDEGDIRTLVWQNALDSARAVLRAMEELDMDSELTTSARRLLLEPCTDCDRDPALNPQHATEVATSISLLRFIEGFQEACNWRNRWGNTYQFHDNSEYYIENISRLAEQAAQRSVATDGDLLRTQVTTTGIHQVSITYQGTQFCVYDVGGERSERKKWIHAFKDVSAVIYPVDTTGYGRSLREDADGDRMREQFMVFESIVNNSCFARSSFIVVFSKMDILPQYLKEEDASAFLRSCGIIPDSGSRITAVYDYISHLENHFRGLVKSIELRERIQFVCANLVDVDKCNPATDIFNTLGSLIPSRRVSTPGKKVSTPTGEKYRLFEKIPASQEIDELSSECSTSSPL</sequence>
<protein>
    <submittedName>
        <fullName evidence="8">Uncharacterized protein</fullName>
    </submittedName>
</protein>
<keyword evidence="6" id="KW-0460">Magnesium</keyword>
<dbReference type="Proteomes" id="UP000319160">
    <property type="component" value="Unassembled WGS sequence"/>
</dbReference>
<dbReference type="InterPro" id="IPR011025">
    <property type="entry name" value="GproteinA_insert"/>
</dbReference>
<dbReference type="EMBL" id="VFLP01000053">
    <property type="protein sequence ID" value="TRX90666.1"/>
    <property type="molecule type" value="Genomic_DNA"/>
</dbReference>
<feature type="binding site" evidence="6">
    <location>
        <position position="525"/>
    </location>
    <ligand>
        <name>Mg(2+)</name>
        <dbReference type="ChEBI" id="CHEBI:18420"/>
    </ligand>
</feature>
<dbReference type="InterPro" id="IPR027417">
    <property type="entry name" value="P-loop_NTPase"/>
</dbReference>